<proteinExistence type="predicted"/>
<dbReference type="AlphaFoldDB" id="A0A1R3L756"/>
<evidence type="ECO:0008006" key="3">
    <source>
        <dbReference type="Google" id="ProtNLM"/>
    </source>
</evidence>
<accession>A0A1R3L756</accession>
<dbReference type="Gramene" id="ONK55452">
    <property type="protein sequence ID" value="ONK55452"/>
    <property type="gene ID" value="A4U43_UnF3200"/>
</dbReference>
<reference evidence="2" key="1">
    <citation type="journal article" date="2017" name="Nat. Commun.">
        <title>The asparagus genome sheds light on the origin and evolution of a young Y chromosome.</title>
        <authorList>
            <person name="Harkess A."/>
            <person name="Zhou J."/>
            <person name="Xu C."/>
            <person name="Bowers J.E."/>
            <person name="Van der Hulst R."/>
            <person name="Ayyampalayam S."/>
            <person name="Mercati F."/>
            <person name="Riccardi P."/>
            <person name="McKain M.R."/>
            <person name="Kakrana A."/>
            <person name="Tang H."/>
            <person name="Ray J."/>
            <person name="Groenendijk J."/>
            <person name="Arikit S."/>
            <person name="Mathioni S.M."/>
            <person name="Nakano M."/>
            <person name="Shan H."/>
            <person name="Telgmann-Rauber A."/>
            <person name="Kanno A."/>
            <person name="Yue Z."/>
            <person name="Chen H."/>
            <person name="Li W."/>
            <person name="Chen Y."/>
            <person name="Xu X."/>
            <person name="Zhang Y."/>
            <person name="Luo S."/>
            <person name="Chen H."/>
            <person name="Gao J."/>
            <person name="Mao Z."/>
            <person name="Pires J.C."/>
            <person name="Luo M."/>
            <person name="Kudrna D."/>
            <person name="Wing R.A."/>
            <person name="Meyers B.C."/>
            <person name="Yi K."/>
            <person name="Kong H."/>
            <person name="Lavrijsen P."/>
            <person name="Sunseri F."/>
            <person name="Falavigna A."/>
            <person name="Ye Y."/>
            <person name="Leebens-Mack J.H."/>
            <person name="Chen G."/>
        </authorList>
    </citation>
    <scope>NUCLEOTIDE SEQUENCE [LARGE SCALE GENOMIC DNA]</scope>
    <source>
        <strain evidence="2">cv. DH0086</strain>
    </source>
</reference>
<evidence type="ECO:0000313" key="1">
    <source>
        <dbReference type="EMBL" id="ONK55452.1"/>
    </source>
</evidence>
<evidence type="ECO:0000313" key="2">
    <source>
        <dbReference type="Proteomes" id="UP000243459"/>
    </source>
</evidence>
<gene>
    <name evidence="1" type="ORF">A4U43_UnF3200</name>
</gene>
<name>A0A1R3L756_ASPOF</name>
<keyword evidence="2" id="KW-1185">Reference proteome</keyword>
<sequence length="174" mass="19998">MPAMSHRCYGWVHSSDKLWWAHMNNYVLNRWSEELKANGLYAAVRATMYGLPISIPHFLALLELYNPDTNTFSTKHGELGLALHAMHKVSGLPMGNMPYQEYFSSNRELHQLKVCMLGRLNTLWVLTCHYQIALAGVGPLAKKTRPQISLKRLADYLFKHLDSSSDERSVSWHR</sequence>
<organism evidence="1 2">
    <name type="scientific">Asparagus officinalis</name>
    <name type="common">Garden asparagus</name>
    <dbReference type="NCBI Taxonomy" id="4686"/>
    <lineage>
        <taxon>Eukaryota</taxon>
        <taxon>Viridiplantae</taxon>
        <taxon>Streptophyta</taxon>
        <taxon>Embryophyta</taxon>
        <taxon>Tracheophyta</taxon>
        <taxon>Spermatophyta</taxon>
        <taxon>Magnoliopsida</taxon>
        <taxon>Liliopsida</taxon>
        <taxon>Asparagales</taxon>
        <taxon>Asparagaceae</taxon>
        <taxon>Asparagoideae</taxon>
        <taxon>Asparagus</taxon>
    </lineage>
</organism>
<protein>
    <recommendedName>
        <fullName evidence="3">Aminotransferase-like plant mobile domain-containing protein</fullName>
    </recommendedName>
</protein>
<dbReference type="EMBL" id="KV863463">
    <property type="protein sequence ID" value="ONK55452.1"/>
    <property type="molecule type" value="Genomic_DNA"/>
</dbReference>
<dbReference type="Proteomes" id="UP000243459">
    <property type="component" value="Unassembled WGS sequence"/>
</dbReference>